<dbReference type="AlphaFoldDB" id="A0A0F4YK53"/>
<evidence type="ECO:0000313" key="1">
    <source>
        <dbReference type="EMBL" id="KKA18241.1"/>
    </source>
</evidence>
<dbReference type="EMBL" id="LASV01000479">
    <property type="protein sequence ID" value="KKA18241.1"/>
    <property type="molecule type" value="Genomic_DNA"/>
</dbReference>
<keyword evidence="2" id="KW-1185">Reference proteome</keyword>
<accession>A0A0F4YK53</accession>
<proteinExistence type="predicted"/>
<name>A0A0F4YK53_RASE3</name>
<dbReference type="GeneID" id="25320082"/>
<reference evidence="1 2" key="1">
    <citation type="submission" date="2015-04" db="EMBL/GenBank/DDBJ databases">
        <authorList>
            <person name="Heijne W.H."/>
            <person name="Fedorova N.D."/>
            <person name="Nierman W.C."/>
            <person name="Vollebregt A.W."/>
            <person name="Zhao Z."/>
            <person name="Wu L."/>
            <person name="Kumar M."/>
            <person name="Stam H."/>
            <person name="van den Berg M.A."/>
            <person name="Pel H.J."/>
        </authorList>
    </citation>
    <scope>NUCLEOTIDE SEQUENCE [LARGE SCALE GENOMIC DNA]</scope>
    <source>
        <strain evidence="1 2">CBS 393.64</strain>
    </source>
</reference>
<protein>
    <submittedName>
        <fullName evidence="1">Uncharacterized protein</fullName>
    </submittedName>
</protein>
<evidence type="ECO:0000313" key="2">
    <source>
        <dbReference type="Proteomes" id="UP000053958"/>
    </source>
</evidence>
<dbReference type="Proteomes" id="UP000053958">
    <property type="component" value="Unassembled WGS sequence"/>
</dbReference>
<dbReference type="RefSeq" id="XP_013324853.1">
    <property type="nucleotide sequence ID" value="XM_013469399.1"/>
</dbReference>
<gene>
    <name evidence="1" type="ORF">T310_7817</name>
</gene>
<comment type="caution">
    <text evidence="1">The sequence shown here is derived from an EMBL/GenBank/DDBJ whole genome shotgun (WGS) entry which is preliminary data.</text>
</comment>
<organism evidence="1 2">
    <name type="scientific">Rasamsonia emersonii (strain ATCC 16479 / CBS 393.64 / IMI 116815)</name>
    <dbReference type="NCBI Taxonomy" id="1408163"/>
    <lineage>
        <taxon>Eukaryota</taxon>
        <taxon>Fungi</taxon>
        <taxon>Dikarya</taxon>
        <taxon>Ascomycota</taxon>
        <taxon>Pezizomycotina</taxon>
        <taxon>Eurotiomycetes</taxon>
        <taxon>Eurotiomycetidae</taxon>
        <taxon>Eurotiales</taxon>
        <taxon>Trichocomaceae</taxon>
        <taxon>Rasamsonia</taxon>
    </lineage>
</organism>
<sequence length="207" mass="24333">MDIISIFRHYILYILLDILLKWLDDRGYEKLREELAQKQKRISPSEKLLIRTRHFRGLRRNPQIAGLPWRQQMLLSKILMKGCQLLKAPLMPQMPYEHIAMMLERSYSRLKDFARIPGTRARRSMQILILFTRRPSTLVRSVKWELLQAYSPSHAATPTKSKLLACWYDDDSEEESRDAISNIHTLGFKAICITFPFSPLSYNCGSY</sequence>